<dbReference type="Proteomes" id="UP001151079">
    <property type="component" value="Unassembled WGS sequence"/>
</dbReference>
<comment type="caution">
    <text evidence="2">The sequence shown here is derived from an EMBL/GenBank/DDBJ whole genome shotgun (WGS) entry which is preliminary data.</text>
</comment>
<dbReference type="Pfam" id="PF13585">
    <property type="entry name" value="CHU_C"/>
    <property type="match status" value="1"/>
</dbReference>
<dbReference type="RefSeq" id="WP_264207744.1">
    <property type="nucleotide sequence ID" value="NZ_JAOZEW010000022.1"/>
</dbReference>
<protein>
    <submittedName>
        <fullName evidence="2">T9SS type B sorting domain-containing protein</fullName>
    </submittedName>
</protein>
<dbReference type="PROSITE" id="PS50060">
    <property type="entry name" value="MAM_2"/>
    <property type="match status" value="1"/>
</dbReference>
<dbReference type="NCBIfam" id="TIGR01451">
    <property type="entry name" value="B_ant_repeat"/>
    <property type="match status" value="1"/>
</dbReference>
<dbReference type="SUPFAM" id="SSF50939">
    <property type="entry name" value="Sialidases"/>
    <property type="match status" value="2"/>
</dbReference>
<dbReference type="InterPro" id="IPR036278">
    <property type="entry name" value="Sialidase_sf"/>
</dbReference>
<dbReference type="Pfam" id="PF13573">
    <property type="entry name" value="SprB"/>
    <property type="match status" value="10"/>
</dbReference>
<proteinExistence type="predicted"/>
<evidence type="ECO:0000313" key="2">
    <source>
        <dbReference type="EMBL" id="MCV9929657.1"/>
    </source>
</evidence>
<dbReference type="EMBL" id="JAOZEW010000022">
    <property type="protein sequence ID" value="MCV9929657.1"/>
    <property type="molecule type" value="Genomic_DNA"/>
</dbReference>
<name>A0A9X2ZJ48_9FLAO</name>
<dbReference type="InterPro" id="IPR000998">
    <property type="entry name" value="MAM_dom"/>
</dbReference>
<dbReference type="InterPro" id="IPR047589">
    <property type="entry name" value="DUF11_rpt"/>
</dbReference>
<sequence length="5958" mass="628505">MKKPTILKFALFALIFFQSIISYSQNLKPFTSRFDKNLKGDMLLIGNSILNRDLNRNNNRPNDAYNDGGYNSDFSMQYIDIDNDNTTFSSSSANLKIPNPDCYKIVYAALYWGAILQSGNRSTINKVKLKMPTGGYNEITGEVIYDADKTPIGGDNNKPYACYANVTDLVANAALNPTPQGTYTVANVLSSVGGNSGTGLSAGWSLYIVYEDPKLPAKAITSFDGFSGIGGATTLDINVSGFRTIPAGPVRVKFAFSALEGDLPIPGDYLRINNTTISASNRAGTTIRAANNFFNSSVTYIDQTNPLSLTNENFLDRNPASKNTLGYDAGIISINNVNNTIINNGATSAVIRLGSTQDVYFYYFNAIAVDIIEPKIVLTKEVLDAAGKDIGNTPVVLGQELYYKIGFQNVGNDNADNFTIRDVLPINIIFDPANIIVPNGSKITYTYNAATRTIVFTVPKNLVEIDDPRYEINLKVKVVPTCNDLSDVCSNLIQNQAFGTYRGEINKTLITDDPSLSSFNSCFIGTPTSTNFLVGVDACIYTKEYQLCTASVKLTAANGYSSYSWSTSPTGVPVIGTTQSITVSQIGTYYVDNFAAAPCKSIKQVVTVTAFGSTTKNPVIPFADEVVICKNNGKELPKIILCGANATRLIRTGVTDANSIVWEKLDEASCNPMTMADCANESDTCTWKQVAIGQDYTANAEGQYRVVLNYAGGCFSRYYFNVYHNLLNPTAKSTDIICKTKGQIVVGGVGNDYEYSLSKAGPYQDSNIFDISTPNTYTVYIKQKGVLTNPCIFSVPGIDVRDRDFKVDVKVNNPLCNGDLGSIKIAAKNVREQYYYSISGTMVKSIGPIAQSDYTFDKLAPGTYTIKVTTDDGCLYTENVKVVEPAKLTATASLNVPLTACSEGEILVSPVGGTAPYSYFVNGSTEFQDYPQIPAATPGLYTIKVVDYNNCETTATITVDALQKPTPTITPNTITCYGVNNGEISITLNPANSGYTVSYSIDNGITFSTNPIFSNLAPGDYDVVVKYTYQGVDCLDASKAITIQGPAFALTASAGVAELSGCGLPGHENQGKVRITNAQGGVPFAAPNLYRYSFDGGNTWITSNEAYMEPSSTPYTLYIKDAAGCIYPMTGIVLDPKPADPTITVSTPTFNCDGNATTTVTVTNPAGTNYEYEYYLNNVKNPNTADPKVFLNVPPSAPGNPHIISVRYKLVSAPTFSNLLKEDFGSGPDATSPGINPAFCWERQVEATKCNGNKLFGNGEYTVTSSLKNNPYIGWHNPVDHTTGSATGRYLAVDAGNAIPNNAVLYRKVIKDIVPDQPIQVRFFATNLLKIGNTQPDASLTVELQNSAGVPLSSQSTGGIPKTNGWVEYNRTINPGANTTLDFVLRLEVSQIDGIDFAVDDIEVYQLPISCLSTVEFPVIVDPNKKFKADVTKPVSVSCNGTKDGSITITAENFDATKGYQYSIDNGVTWVTTTVSPLLVGGLGAAKYNVQVRYDEVSVGCTFPFTPEIGAPAIFEVNATATIAKCSEGATVTATGTGGTPGYTFTLTDKATPPNVTTFPSSGILKDIKPGTYTVSGVDANGCSDNKDTDLIIAAPVAPVATITQNTGLCFDNTKATITVSIIGGVAPYSYQVKYNTGTLSGSVPVTGSSFTYDATATGDYSFLITDAFGCADVAVSQKINPKITAKALTTTSLTCIAPKEAKIEVTISGGTSPFTYTVNGDLTNVITTPGPTFIYTTTIAGTYKFDITDKNKCTTTVDGVVDAITSPEVTATPTNPKCNGDSNGSVVLAGSLGSGGYEYSFDLKPFSTQTNYTGLKANVAYKYQVKDDKGCLSDIKEITLSQPDLIDGTAEISTAYTCDHPAVITVKTVSGGTPTYTYTLNKDGIKLVGPQGSKVFDNLTQGGIYTVTITDANACFKTIPVGTIVKLDPPTAMTLTPSALECPSNKVNVTISAVIGGTGTKSYAITAPAAATSNVTGASTGIFLGLAPGTYTFQVKDANNCTFEKPITIDALPEITIAAKVNTDIQCFGDTKGSATFTVSGLGNGTPYSYVIGSVTGTGISPGAGSSFNISVPGLSAGTHTIIVTNTTTKCEKSADVTIAGPTALLEITPAVTTGVTCLDKGTAVIEVTGGWGSYIYTVTQTLPVAGLPIVQTTKTFAGLVAGTYSVLVSDLKGCQVSQTFVIDDIVPIDAEIDLVASDFCYGAAGATIKVTPNTHANYVYSINGIKPAQNNGTFTGLIPGTYTIVVTDTATGCYKDLTVNTTIASPLTATIGLDKELDCDPTNPNAIIKVKIEKGYPNYKYRVNTTGAAFGGAYTDVGAGLTTFTYTTNTGSAAATYYFEITDSKGCITVVKQDIVAKVLPTASATQTNPACFGGATGSITITGNLGVGPYTYYVSTDDTTFTLMGSNVYANAGAGTYYFKVIDTKKCESASIKVILVDPPVLVVSAVATNLTCGANNISQPALITVTASGGTPMTGTDKYWYSYDGGSTYIKSNTFPVSTSQTVSIMVKDANDCTKATSVIIKPLTPPSPLTFVQKSLITCKTNEDVSDLEVTFTDGLAPFKYEITGPTPVVAAGILTNTYTFTNLAPGTYYFKVTDANKCTVTGNFEIKNVVPIQVTGQVKTAVTCNTALDGKIEFTVSGNTAIAYNYALVGSVSGTIAGGVKTGDVILYSGLKGGETYTITVTNTSTGCKASFGVALDEPTTITFTDVTATKVFCSKVETTITVVAAGGTAPLSYAVVKKGTTPALGSYTTNTVFTKDTSLDGLFYDVYVVDKNGCPSMKTIEVVRDAVPTIVPITTPLCYSGTAITVTITGTVYDTDLAAIKLYGIDGVYDTDPIKTISGPGTYILSIKDANGCEAKTTVIVGNQLSISASLDKDITCAIIPPFTTTNAQITVTANGGNGIYTYAYSADNGATWTDFPGNVFQTAATGDYYFRITSNGCSIETKVSVKVTTPINPNITKVEATEIKCVGDETAVLTITYDKTLGLAPYTFNVKNNTTGKDYGPLTTGLAAGNYTITITDAKGCTDSMDLPIAAPKPIVILHHELPISCVDDGLGNDNSVISMGSIIIDKITDGISTVGGSGGKGPYNYFVTGANGYKESELNNDGTTSVRFNVVDFGLYEIRVVDANGCTQIVSNVLVASIVTDLDIDIKTTASCDPAIGGTAVVKVGSTLSGNGPFHFAIYTGPGMKYPTVGTWQDETMLKGTTFTQLLPGVTYTFVIYDEATKCYHYQTADKPIPTNSTLQITKPEIQNVTCKGNADGKVSFVISTTYGVATPVKYQIFNAQSLVAIGPEVSATVPAAAPFLTVTSFGALPFGNYFILVKEDAGATNAGCSIASLPFDIVESGFALELTASVTKNSNTCVTNAGIITAIAKFGTANATTPYLYQIFPDTGVVGVLDGTDQKLIFPYDAGHVAFSATFDLALHKSNVFHKSAGNYIVYVKDAYGCIKEAFVTLKNDDAPTVTAPAAICFKDLPATVTVSGTVFTGSSITYSIGKGLPAVAVAGAYQTNPDFLIGTPGVYTFFVKDDNNCVAKAPFIVNDQILTDLKVIEELSCKTDPNATIHGIVSGGLGSGYTYQVKVDAGSFGAIIPIVGTTFDYSAATAGVYTFLITDGKCPITKEITVNDKVPTVFNTTVVDVKCNSGATGSIAVNVTSGSGKFEYKLDGPVSYPYQDSNIFGSLTAGTTYIVTVRNIKLCVTASTAITVGQPAPLALVTPVIVPLTCGVGNVAQSATVTIAATGGSTPYQYSFNNGDFGNQTVYTVVDTGLTQVIPYSIMDKFGCVESGTVTIDKLIPPTAFDLTQLTPITCDVQRTTVTITNVIGRPGATYSYATIAPSPVLVTNLTGSFPNLLPGDYVFQVTDIAYGCTYQEEYTIKEVVNIAATVESTTDISCLGTPDGKATLSVSGFGTGVTYTYIVNGGTPITGTDTVINLINLAAGHYIVDFKDNVTGCPATATFDIDAPALALTSSNVVTPLGCTTTGAVKITAVDGWGSYKYTLTSPTGIITTNNDGIFEGLTEVGLYNTSVKDAKGCIKTDSFSLTDPVKPVATIAATSDYCYVGTNTTTLVVTATSAAPHAVTPFMFSINNGQTWQNSGTFSDLAPGDYNAMVKDAFGCISVASATTIKEQLFANAVNKKELSCLVGNTNGSIRVTPTGGYAPYTYQVKIGAGTYFAIAATTATYTDYTVLASGSYRFLVTDAKGCTYETDAVVMTAPTPVDFTVVSKSPNCLATPGNISNGTITVTMAASNDNGPYTYVLEQVPPVAGTEITQGTGLFTGLPVGKYTVTVTSGRGCPVMKPIDIDAPDAVIATAVASPFVCASGNNPKTTVVTVTATGGTGTGFKYSEDNVEYFDSNVFDVDATTAESLTFYVKDSNECVASITIPIAAFPKLIAATVTYGPLMDCDNMKQVMNVAITGGTNTPKEFTYQAYKNDVAYGPLTTVTGRDFTFDAPDADSNYQFEVFDNNTTCSIKSVIQIVPVFNTIKVVANASAPAKCFGEANGTITINVTGYTGDYTYQVFKGGTPYPLENANTATGPVIITGLLAGDDYTVVVKATDYPKCSVTSNVVEITQPDVLDLNGLVVSNVNQNCRNLGAELTIDRTAIKGGTQEYSYGFAPKGTDYADVVFSSTDYIKTIPTTHTTAPFDEWDVYVKDANGCYIVKTVTIKLDPLPALTLAEPVSQCFDPLTETYTINVTASGVGPFEFSLDGQSFIAGPLTVKSQGIYDVYVKDANGCITPAIGAFTILDPLGLSAEISTYPTCNGNQGEITLTATGGNVTPATDYQYSIDSGAFGTDNVFKNLLPGTYTFTVKDMVTNCTKDLVKEILPATLVTGITLTPTHVSCNGGADGTIAVALDVINNDQPYKFSLVGDNGVTRLSQSTPLFKDLPVGIYTVKVISGRLCEALEVIEITQPLIITVPTPTPVQYGCTAGTNTVNHATITVSGVTGGTPTALDGSYPIYEFFRDGVSVQRGPETQYKEVDLLGGTYTVNVYDINGCMGSIGLPVKINPYISLDKIDIVVTAPITCPTKEEIMITVTTTGGTPALLKYTVVSTNGIPYNQTKTVSGNPVFTGLTVGNYIITVLNEATGCSIQDTHYVAEPNTFGLKATNAVSVTCFDSANGSIDLTITDSKSAPTDLSNGFSYTITGPTPSSGNSPNAGPFQISGLKAGNYTIVATLIGKPFCDVKSNFTIEGPTAALEIDKLTHTKITCVTGNNDGSISVSAKGGWSGSYEYQLELKATPGVAVAPWSWSTTSTFTGLTAGDYVVVVRDSGNCNVAGEVKLSIPTPIQVLASANVISVSCNGDKSGVITVNLTTGGVGSNYTYTLNTVSANPVISSGPTTNPVFSGLGAGTYTITATDGFSCFGTSLEIEIKEPTVVKASVSVSKTQTCLTQTELTLKAEGGTGPYTYSTDPTFTAPITFGNLTGGSITFPVSVGRHQYYVKDVNGCVSYIPVEFNNEPLEPLTIDLDLTNAIINCAGDATGRIIATAQGGLGNYVYTLSDATGNLQGPKADGIFTGLFAGTTYKVNVDSGDCQQAVAGIIITEPDTPLTIVDSKVSHVTCNGEKNGRIEIIASGGTGIIKYSISPNSNQFEDKNVFDKLAPGKYQVIVQDELGCFHNLPFEIVEPSILTARVLQPIIQEVCADDKDGAFSIEVKGGKSPYSYSLDKPTGTFLQGLAGEEIFNFENLSGGKHIVYVKDASGCTYEVEVIMDDPILLAPKAVVNYDCVNNAAANFVTITVDKSNTKLTDVEYSLDGAAFQPSNIFTNVAPGNHIIRAQHLNGCIQPTAEFKIEDIKPLTLTLTDGGLNEIVATATGGGGEYQYALDGEAYGSVNKFIIYKSGTYTVTVTDKNGCTATASRYFEYIDVCIPNHFTPNGDGVNDTWAPGCTVNYKDLTFDIFDRYGRVICKYKLGQKWDGRYNGAELPTGDYWYVLKLNDNKDDREFVGHFTLYR</sequence>
<keyword evidence="3" id="KW-1185">Reference proteome</keyword>
<dbReference type="InterPro" id="IPR026341">
    <property type="entry name" value="T9SS_type_B"/>
</dbReference>
<feature type="domain" description="MAM" evidence="1">
    <location>
        <begin position="1220"/>
        <end position="1413"/>
    </location>
</feature>
<dbReference type="InterPro" id="IPR025667">
    <property type="entry name" value="SprB_repeat"/>
</dbReference>
<dbReference type="Gene3D" id="2.60.40.740">
    <property type="match status" value="1"/>
</dbReference>
<dbReference type="GO" id="GO:0016020">
    <property type="term" value="C:membrane"/>
    <property type="evidence" value="ECO:0007669"/>
    <property type="project" value="InterPro"/>
</dbReference>
<accession>A0A9X2ZJ48</accession>
<gene>
    <name evidence="2" type="ORF">OIU83_18490</name>
</gene>
<reference evidence="2" key="1">
    <citation type="submission" date="2022-10" db="EMBL/GenBank/DDBJ databases">
        <title>Two novel species of Flavobacterium.</title>
        <authorList>
            <person name="Liu Q."/>
            <person name="Xin Y.-H."/>
        </authorList>
    </citation>
    <scope>NUCLEOTIDE SEQUENCE</scope>
    <source>
        <strain evidence="2">LS1R49</strain>
    </source>
</reference>
<evidence type="ECO:0000259" key="1">
    <source>
        <dbReference type="PROSITE" id="PS50060"/>
    </source>
</evidence>
<evidence type="ECO:0000313" key="3">
    <source>
        <dbReference type="Proteomes" id="UP001151079"/>
    </source>
</evidence>
<organism evidence="2 3">
    <name type="scientific">Flavobacterium shii</name>
    <dbReference type="NCBI Taxonomy" id="2987687"/>
    <lineage>
        <taxon>Bacteria</taxon>
        <taxon>Pseudomonadati</taxon>
        <taxon>Bacteroidota</taxon>
        <taxon>Flavobacteriia</taxon>
        <taxon>Flavobacteriales</taxon>
        <taxon>Flavobacteriaceae</taxon>
        <taxon>Flavobacterium</taxon>
    </lineage>
</organism>
<dbReference type="NCBIfam" id="TIGR04131">
    <property type="entry name" value="Bac_Flav_CTERM"/>
    <property type="match status" value="1"/>
</dbReference>